<feature type="non-terminal residue" evidence="2">
    <location>
        <position position="1"/>
    </location>
</feature>
<proteinExistence type="predicted"/>
<dbReference type="EC" id="5.3.1.16" evidence="2"/>
<feature type="compositionally biased region" description="Low complexity" evidence="1">
    <location>
        <begin position="51"/>
        <end position="68"/>
    </location>
</feature>
<organism evidence="2">
    <name type="scientific">uncultured Nocardioidaceae bacterium</name>
    <dbReference type="NCBI Taxonomy" id="253824"/>
    <lineage>
        <taxon>Bacteria</taxon>
        <taxon>Bacillati</taxon>
        <taxon>Actinomycetota</taxon>
        <taxon>Actinomycetes</taxon>
        <taxon>Propionibacteriales</taxon>
        <taxon>Nocardioidaceae</taxon>
        <taxon>environmental samples</taxon>
    </lineage>
</organism>
<sequence length="68" mass="7503">CLPLLWSCCLPLTSAAARQYAWCRAWPAARPPTATRWTRRWPGRQRVRAGSTWSTSTKPSAAAATPSC</sequence>
<accession>A0A6J4N896</accession>
<feature type="non-terminal residue" evidence="2">
    <location>
        <position position="68"/>
    </location>
</feature>
<dbReference type="EMBL" id="CADCUL010000150">
    <property type="protein sequence ID" value="CAA9380877.1"/>
    <property type="molecule type" value="Genomic_DNA"/>
</dbReference>
<evidence type="ECO:0000313" key="2">
    <source>
        <dbReference type="EMBL" id="CAA9380877.1"/>
    </source>
</evidence>
<dbReference type="GO" id="GO:0003949">
    <property type="term" value="F:1-(5-phosphoribosyl)-5-[(5-phosphoribosylamino)methylideneamino]imidazole-4-carboxamide isomerase activity"/>
    <property type="evidence" value="ECO:0007669"/>
    <property type="project" value="UniProtKB-EC"/>
</dbReference>
<dbReference type="GO" id="GO:0004640">
    <property type="term" value="F:phosphoribosylanthranilate isomerase activity"/>
    <property type="evidence" value="ECO:0007669"/>
    <property type="project" value="UniProtKB-EC"/>
</dbReference>
<protein>
    <submittedName>
        <fullName evidence="2">Phosphoribosylformimino-5-aminoimidazole carboxamide ribotide isomerase @ Acting phosphoribosylanthranilate isomerase</fullName>
        <ecNumber evidence="2">5.3.1.16</ecNumber>
        <ecNumber evidence="2">5.3.1.24</ecNumber>
    </submittedName>
</protein>
<name>A0A6J4N896_9ACTN</name>
<evidence type="ECO:0000256" key="1">
    <source>
        <dbReference type="SAM" id="MobiDB-lite"/>
    </source>
</evidence>
<dbReference type="AlphaFoldDB" id="A0A6J4N896"/>
<keyword evidence="2" id="KW-0413">Isomerase</keyword>
<feature type="region of interest" description="Disordered" evidence="1">
    <location>
        <begin position="43"/>
        <end position="68"/>
    </location>
</feature>
<gene>
    <name evidence="2" type="ORF">AVDCRST_MAG21-1672</name>
</gene>
<dbReference type="EC" id="5.3.1.24" evidence="2"/>
<reference evidence="2" key="1">
    <citation type="submission" date="2020-02" db="EMBL/GenBank/DDBJ databases">
        <authorList>
            <person name="Meier V. D."/>
        </authorList>
    </citation>
    <scope>NUCLEOTIDE SEQUENCE</scope>
    <source>
        <strain evidence="2">AVDCRST_MAG21</strain>
    </source>
</reference>